<feature type="compositionally biased region" description="Polar residues" evidence="1">
    <location>
        <begin position="54"/>
        <end position="63"/>
    </location>
</feature>
<evidence type="ECO:0000313" key="3">
    <source>
        <dbReference type="Proteomes" id="UP000314294"/>
    </source>
</evidence>
<evidence type="ECO:0000313" key="2">
    <source>
        <dbReference type="EMBL" id="TNN22176.1"/>
    </source>
</evidence>
<evidence type="ECO:0000256" key="1">
    <source>
        <dbReference type="SAM" id="MobiDB-lite"/>
    </source>
</evidence>
<dbReference type="EMBL" id="SRLO01023825">
    <property type="protein sequence ID" value="TNN22176.1"/>
    <property type="molecule type" value="Genomic_DNA"/>
</dbReference>
<comment type="caution">
    <text evidence="2">The sequence shown here is derived from an EMBL/GenBank/DDBJ whole genome shotgun (WGS) entry which is preliminary data.</text>
</comment>
<name>A0A4Z2E052_9TELE</name>
<sequence length="78" mass="8785">MEPVRVQSDLRWAVRSSSVMQAPLGALSSGMLAVTRVLLLNWWAYSDATEQPARRSNTRTLETGTDRHSQRHEGRGFT</sequence>
<accession>A0A4Z2E052</accession>
<dbReference type="AlphaFoldDB" id="A0A4Z2E052"/>
<organism evidence="2 3">
    <name type="scientific">Liparis tanakae</name>
    <name type="common">Tanaka's snailfish</name>
    <dbReference type="NCBI Taxonomy" id="230148"/>
    <lineage>
        <taxon>Eukaryota</taxon>
        <taxon>Metazoa</taxon>
        <taxon>Chordata</taxon>
        <taxon>Craniata</taxon>
        <taxon>Vertebrata</taxon>
        <taxon>Euteleostomi</taxon>
        <taxon>Actinopterygii</taxon>
        <taxon>Neopterygii</taxon>
        <taxon>Teleostei</taxon>
        <taxon>Neoteleostei</taxon>
        <taxon>Acanthomorphata</taxon>
        <taxon>Eupercaria</taxon>
        <taxon>Perciformes</taxon>
        <taxon>Cottioidei</taxon>
        <taxon>Cottales</taxon>
        <taxon>Liparidae</taxon>
        <taxon>Liparis</taxon>
    </lineage>
</organism>
<feature type="region of interest" description="Disordered" evidence="1">
    <location>
        <begin position="50"/>
        <end position="78"/>
    </location>
</feature>
<keyword evidence="3" id="KW-1185">Reference proteome</keyword>
<dbReference type="Proteomes" id="UP000314294">
    <property type="component" value="Unassembled WGS sequence"/>
</dbReference>
<proteinExistence type="predicted"/>
<protein>
    <submittedName>
        <fullName evidence="2">Uncharacterized protein</fullName>
    </submittedName>
</protein>
<gene>
    <name evidence="2" type="ORF">EYF80_067710</name>
</gene>
<feature type="compositionally biased region" description="Basic and acidic residues" evidence="1">
    <location>
        <begin position="64"/>
        <end position="78"/>
    </location>
</feature>
<reference evidence="2 3" key="1">
    <citation type="submission" date="2019-03" db="EMBL/GenBank/DDBJ databases">
        <title>First draft genome of Liparis tanakae, snailfish: a comprehensive survey of snailfish specific genes.</title>
        <authorList>
            <person name="Kim W."/>
            <person name="Song I."/>
            <person name="Jeong J.-H."/>
            <person name="Kim D."/>
            <person name="Kim S."/>
            <person name="Ryu S."/>
            <person name="Song J.Y."/>
            <person name="Lee S.K."/>
        </authorList>
    </citation>
    <scope>NUCLEOTIDE SEQUENCE [LARGE SCALE GENOMIC DNA]</scope>
    <source>
        <tissue evidence="2">Muscle</tissue>
    </source>
</reference>